<dbReference type="PROSITE" id="PS00908">
    <property type="entry name" value="MR_MLE_1"/>
    <property type="match status" value="1"/>
</dbReference>
<dbReference type="GO" id="GO:0046872">
    <property type="term" value="F:metal ion binding"/>
    <property type="evidence" value="ECO:0007669"/>
    <property type="project" value="UniProtKB-KW"/>
</dbReference>
<dbReference type="GeneID" id="76202802"/>
<dbReference type="PANTHER" id="PTHR13794">
    <property type="entry name" value="ENOLASE SUPERFAMILY, MANDELATE RACEMASE"/>
    <property type="match status" value="1"/>
</dbReference>
<keyword evidence="6" id="KW-1185">Reference proteome</keyword>
<dbReference type="EMBL" id="JBHTAX010000006">
    <property type="protein sequence ID" value="MFC7192964.1"/>
    <property type="molecule type" value="Genomic_DNA"/>
</dbReference>
<dbReference type="InterPro" id="IPR018110">
    <property type="entry name" value="Mandel_Rmase/mucon_lact_enz_CS"/>
</dbReference>
<name>A0ABD5YXZ9_9EURY</name>
<dbReference type="SMART" id="SM00922">
    <property type="entry name" value="MR_MLE"/>
    <property type="match status" value="1"/>
</dbReference>
<dbReference type="SUPFAM" id="SSF54826">
    <property type="entry name" value="Enolase N-terminal domain-like"/>
    <property type="match status" value="1"/>
</dbReference>
<dbReference type="Pfam" id="PF02746">
    <property type="entry name" value="MR_MLE_N"/>
    <property type="match status" value="1"/>
</dbReference>
<organism evidence="5 6">
    <name type="scientific">Halocatena marina</name>
    <dbReference type="NCBI Taxonomy" id="2934937"/>
    <lineage>
        <taxon>Archaea</taxon>
        <taxon>Methanobacteriati</taxon>
        <taxon>Methanobacteriota</taxon>
        <taxon>Stenosarchaea group</taxon>
        <taxon>Halobacteria</taxon>
        <taxon>Halobacteriales</taxon>
        <taxon>Natronomonadaceae</taxon>
        <taxon>Halocatena</taxon>
    </lineage>
</organism>
<feature type="domain" description="Mandelate racemase/muconate lactonizing enzyme C-terminal" evidence="4">
    <location>
        <begin position="154"/>
        <end position="259"/>
    </location>
</feature>
<dbReference type="InterPro" id="IPR013342">
    <property type="entry name" value="Mandelate_racemase_C"/>
</dbReference>
<evidence type="ECO:0000259" key="4">
    <source>
        <dbReference type="SMART" id="SM00922"/>
    </source>
</evidence>
<dbReference type="RefSeq" id="WP_264556872.1">
    <property type="nucleotide sequence ID" value="NZ_CP109982.1"/>
</dbReference>
<comment type="caution">
    <text evidence="5">The sequence shown here is derived from an EMBL/GenBank/DDBJ whole genome shotgun (WGS) entry which is preliminary data.</text>
</comment>
<dbReference type="Pfam" id="PF13378">
    <property type="entry name" value="MR_MLE_C"/>
    <property type="match status" value="1"/>
</dbReference>
<dbReference type="InterPro" id="IPR013341">
    <property type="entry name" value="Mandelate_racemase_N_dom"/>
</dbReference>
<sequence>MKIQDVQLYLIDEKAGGQSDDWRTEATIASPMSEFEAYGEQRSSWMGPGNDPFAIELTTEDGTTGIAVNSAGGPPACEIIDGHFRWFIEGADTFDRRRIWEQMYRSQLPYGQRGVSMIALSAVDLALWDLAGKLTDQPVYNLVGGKVRSQIPCYLTAHESILNRVADEPFLGLKLAAPYGPADGYAEGLARTESMVARAREAIGDERELMLDCYMAWDKEFTVRAADRLRGYDIKWFEDALHPECVDQYADVRKRVSPIQIAAGNMEFGHKAFHQLLHTRAADILQPDLRWAGGLTEVQRIAEMAKPYGVPVVPHAPSIYSYHYAIANPNAPYAEFLGVFEDGQLTAPDTPVVGEPEPIDGFIELDDAPGFGVDLDRDRLRTYSA</sequence>
<dbReference type="InterPro" id="IPR029017">
    <property type="entry name" value="Enolase-like_N"/>
</dbReference>
<accession>A0ABD5YXZ9</accession>
<evidence type="ECO:0000313" key="5">
    <source>
        <dbReference type="EMBL" id="MFC7192964.1"/>
    </source>
</evidence>
<gene>
    <name evidence="5" type="ORF">ACFQL7_26360</name>
</gene>
<dbReference type="SUPFAM" id="SSF51604">
    <property type="entry name" value="Enolase C-terminal domain-like"/>
    <property type="match status" value="1"/>
</dbReference>
<evidence type="ECO:0000313" key="6">
    <source>
        <dbReference type="Proteomes" id="UP001596417"/>
    </source>
</evidence>
<dbReference type="InterPro" id="IPR029065">
    <property type="entry name" value="Enolase_C-like"/>
</dbReference>
<evidence type="ECO:0000256" key="1">
    <source>
        <dbReference type="ARBA" id="ARBA00001946"/>
    </source>
</evidence>
<dbReference type="Gene3D" id="3.20.20.120">
    <property type="entry name" value="Enolase-like C-terminal domain"/>
    <property type="match status" value="1"/>
</dbReference>
<dbReference type="PANTHER" id="PTHR13794:SF58">
    <property type="entry name" value="MITOCHONDRIAL ENOLASE SUPERFAMILY MEMBER 1"/>
    <property type="match status" value="1"/>
</dbReference>
<evidence type="ECO:0000256" key="3">
    <source>
        <dbReference type="ARBA" id="ARBA00022842"/>
    </source>
</evidence>
<reference evidence="5 6" key="1">
    <citation type="journal article" date="2019" name="Int. J. Syst. Evol. Microbiol.">
        <title>The Global Catalogue of Microorganisms (GCM) 10K type strain sequencing project: providing services to taxonomists for standard genome sequencing and annotation.</title>
        <authorList>
            <consortium name="The Broad Institute Genomics Platform"/>
            <consortium name="The Broad Institute Genome Sequencing Center for Infectious Disease"/>
            <person name="Wu L."/>
            <person name="Ma J."/>
        </authorList>
    </citation>
    <scope>NUCLEOTIDE SEQUENCE [LARGE SCALE GENOMIC DNA]</scope>
    <source>
        <strain evidence="5 6">RDMS1</strain>
    </source>
</reference>
<dbReference type="Proteomes" id="UP001596417">
    <property type="component" value="Unassembled WGS sequence"/>
</dbReference>
<dbReference type="Gene3D" id="3.30.390.10">
    <property type="entry name" value="Enolase-like, N-terminal domain"/>
    <property type="match status" value="1"/>
</dbReference>
<keyword evidence="2" id="KW-0479">Metal-binding</keyword>
<dbReference type="SFLD" id="SFLDS00001">
    <property type="entry name" value="Enolase"/>
    <property type="match status" value="1"/>
</dbReference>
<dbReference type="AlphaFoldDB" id="A0ABD5YXZ9"/>
<comment type="cofactor">
    <cofactor evidence="1">
        <name>Mg(2+)</name>
        <dbReference type="ChEBI" id="CHEBI:18420"/>
    </cofactor>
</comment>
<protein>
    <submittedName>
        <fullName evidence="5">Enolase C-terminal domain-like protein</fullName>
    </submittedName>
</protein>
<evidence type="ECO:0000256" key="2">
    <source>
        <dbReference type="ARBA" id="ARBA00022723"/>
    </source>
</evidence>
<keyword evidence="3" id="KW-0460">Magnesium</keyword>
<dbReference type="GO" id="GO:0016836">
    <property type="term" value="F:hydro-lyase activity"/>
    <property type="evidence" value="ECO:0007669"/>
    <property type="project" value="UniProtKB-ARBA"/>
</dbReference>
<dbReference type="InterPro" id="IPR046945">
    <property type="entry name" value="RHMD-like"/>
</dbReference>
<dbReference type="InterPro" id="IPR036849">
    <property type="entry name" value="Enolase-like_C_sf"/>
</dbReference>
<proteinExistence type="predicted"/>